<gene>
    <name evidence="3" type="ORF">NAEGRDRAFT_5493</name>
</gene>
<dbReference type="Proteomes" id="UP000006671">
    <property type="component" value="Unassembled WGS sequence"/>
</dbReference>
<dbReference type="GO" id="GO:0009240">
    <property type="term" value="P:isopentenyl diphosphate biosynthetic process"/>
    <property type="evidence" value="ECO:0007669"/>
    <property type="project" value="TreeGrafter"/>
</dbReference>
<dbReference type="Gene3D" id="3.90.79.10">
    <property type="entry name" value="Nucleoside Triphosphate Pyrophosphohydrolase"/>
    <property type="match status" value="1"/>
</dbReference>
<protein>
    <submittedName>
        <fullName evidence="3">Predicted protein</fullName>
    </submittedName>
</protein>
<evidence type="ECO:0000313" key="4">
    <source>
        <dbReference type="Proteomes" id="UP000006671"/>
    </source>
</evidence>
<name>D2V613_NAEGR</name>
<evidence type="ECO:0000259" key="2">
    <source>
        <dbReference type="PROSITE" id="PS51462"/>
    </source>
</evidence>
<dbReference type="KEGG" id="ngr:NAEGRDRAFT_5493"/>
<sequence length="88" mass="9791">ELIEVFTSAGEPTGRGEPRSKIHSEGIWHNTVHTWVLETSTGKLLVQRRSPNKLNHPNQWDTSSAGHISFGQSSDEASVREIEEELGI</sequence>
<accession>D2V613</accession>
<dbReference type="InterPro" id="IPR000086">
    <property type="entry name" value="NUDIX_hydrolase_dom"/>
</dbReference>
<feature type="compositionally biased region" description="Polar residues" evidence="1">
    <location>
        <begin position="52"/>
        <end position="76"/>
    </location>
</feature>
<organism evidence="4">
    <name type="scientific">Naegleria gruberi</name>
    <name type="common">Amoeba</name>
    <dbReference type="NCBI Taxonomy" id="5762"/>
    <lineage>
        <taxon>Eukaryota</taxon>
        <taxon>Discoba</taxon>
        <taxon>Heterolobosea</taxon>
        <taxon>Tetramitia</taxon>
        <taxon>Eutetramitia</taxon>
        <taxon>Vahlkampfiidae</taxon>
        <taxon>Naegleria</taxon>
    </lineage>
</organism>
<dbReference type="GO" id="GO:0004452">
    <property type="term" value="F:isopentenyl-diphosphate delta-isomerase activity"/>
    <property type="evidence" value="ECO:0007669"/>
    <property type="project" value="TreeGrafter"/>
</dbReference>
<dbReference type="PANTHER" id="PTHR10885:SF20">
    <property type="entry name" value="NUDIX HYDROLASE DOMAIN-CONTAINING PROTEIN"/>
    <property type="match status" value="1"/>
</dbReference>
<feature type="non-terminal residue" evidence="3">
    <location>
        <position position="1"/>
    </location>
</feature>
<feature type="compositionally biased region" description="Basic and acidic residues" evidence="1">
    <location>
        <begin position="14"/>
        <end position="24"/>
    </location>
</feature>
<dbReference type="CDD" id="cd04692">
    <property type="entry name" value="NUDIX_Hydrolase"/>
    <property type="match status" value="1"/>
</dbReference>
<dbReference type="EMBL" id="GG738853">
    <property type="protein sequence ID" value="EFC47745.1"/>
    <property type="molecule type" value="Genomic_DNA"/>
</dbReference>
<dbReference type="OrthoDB" id="510307at2759"/>
<dbReference type="AlphaFoldDB" id="D2V613"/>
<dbReference type="Pfam" id="PF00293">
    <property type="entry name" value="NUDIX"/>
    <property type="match status" value="1"/>
</dbReference>
<feature type="non-terminal residue" evidence="3">
    <location>
        <position position="88"/>
    </location>
</feature>
<dbReference type="VEuPathDB" id="AmoebaDB:NAEGRDRAFT_5493"/>
<reference evidence="3 4" key="1">
    <citation type="journal article" date="2010" name="Cell">
        <title>The genome of Naegleria gruberi illuminates early eukaryotic versatility.</title>
        <authorList>
            <person name="Fritz-Laylin L.K."/>
            <person name="Prochnik S.E."/>
            <person name="Ginger M.L."/>
            <person name="Dacks J.B."/>
            <person name="Carpenter M.L."/>
            <person name="Field M.C."/>
            <person name="Kuo A."/>
            <person name="Paredez A."/>
            <person name="Chapman J."/>
            <person name="Pham J."/>
            <person name="Shu S."/>
            <person name="Neupane R."/>
            <person name="Cipriano M."/>
            <person name="Mancuso J."/>
            <person name="Tu H."/>
            <person name="Salamov A."/>
            <person name="Lindquist E."/>
            <person name="Shapiro H."/>
            <person name="Lucas S."/>
            <person name="Grigoriev I.V."/>
            <person name="Cande W.Z."/>
            <person name="Fulton C."/>
            <person name="Rokhsar D.S."/>
            <person name="Dawson S.C."/>
        </authorList>
    </citation>
    <scope>NUCLEOTIDE SEQUENCE [LARGE SCALE GENOMIC DNA]</scope>
    <source>
        <strain evidence="3 4">NEG-M</strain>
    </source>
</reference>
<evidence type="ECO:0000313" key="3">
    <source>
        <dbReference type="EMBL" id="EFC47745.1"/>
    </source>
</evidence>
<dbReference type="SUPFAM" id="SSF55811">
    <property type="entry name" value="Nudix"/>
    <property type="match status" value="1"/>
</dbReference>
<proteinExistence type="predicted"/>
<dbReference type="STRING" id="5762.D2V613"/>
<dbReference type="RefSeq" id="XP_002680489.1">
    <property type="nucleotide sequence ID" value="XM_002680443.1"/>
</dbReference>
<dbReference type="GO" id="GO:0005737">
    <property type="term" value="C:cytoplasm"/>
    <property type="evidence" value="ECO:0007669"/>
    <property type="project" value="TreeGrafter"/>
</dbReference>
<dbReference type="PANTHER" id="PTHR10885">
    <property type="entry name" value="ISOPENTENYL-DIPHOSPHATE DELTA-ISOMERASE"/>
    <property type="match status" value="1"/>
</dbReference>
<feature type="region of interest" description="Disordered" evidence="1">
    <location>
        <begin position="1"/>
        <end position="24"/>
    </location>
</feature>
<dbReference type="GeneID" id="8849375"/>
<dbReference type="InParanoid" id="D2V613"/>
<dbReference type="eggNOG" id="ENOG502S9DS">
    <property type="taxonomic scope" value="Eukaryota"/>
</dbReference>
<feature type="domain" description="Nudix hydrolase" evidence="2">
    <location>
        <begin position="27"/>
        <end position="88"/>
    </location>
</feature>
<feature type="region of interest" description="Disordered" evidence="1">
    <location>
        <begin position="49"/>
        <end position="88"/>
    </location>
</feature>
<dbReference type="PROSITE" id="PS51462">
    <property type="entry name" value="NUDIX"/>
    <property type="match status" value="1"/>
</dbReference>
<dbReference type="InterPro" id="IPR015797">
    <property type="entry name" value="NUDIX_hydrolase-like_dom_sf"/>
</dbReference>
<keyword evidence="4" id="KW-1185">Reference proteome</keyword>
<evidence type="ECO:0000256" key="1">
    <source>
        <dbReference type="SAM" id="MobiDB-lite"/>
    </source>
</evidence>